<dbReference type="FunFam" id="3.30.200.40:FF:000001">
    <property type="entry name" value="m7GpppX diphosphatase"/>
    <property type="match status" value="1"/>
</dbReference>
<name>A0A3Q3JLU9_MONAL</name>
<evidence type="ECO:0000256" key="13">
    <source>
        <dbReference type="ARBA" id="ARBA00023242"/>
    </source>
</evidence>
<evidence type="ECO:0000256" key="1">
    <source>
        <dbReference type="ARBA" id="ARBA00004123"/>
    </source>
</evidence>
<dbReference type="InterPro" id="IPR011145">
    <property type="entry name" value="Scavenger_mRNA_decap_enz_N"/>
</dbReference>
<reference evidence="22" key="1">
    <citation type="submission" date="2025-08" db="UniProtKB">
        <authorList>
            <consortium name="Ensembl"/>
        </authorList>
    </citation>
    <scope>IDENTIFICATION</scope>
</reference>
<dbReference type="SUPFAM" id="SSF54197">
    <property type="entry name" value="HIT-like"/>
    <property type="match status" value="1"/>
</dbReference>
<dbReference type="InterPro" id="IPR036265">
    <property type="entry name" value="HIT-like_sf"/>
</dbReference>
<dbReference type="OrthoDB" id="10264956at2759"/>
<keyword evidence="23" id="KW-1185">Reference proteome</keyword>
<evidence type="ECO:0000256" key="16">
    <source>
        <dbReference type="ARBA" id="ARBA00030609"/>
    </source>
</evidence>
<dbReference type="RefSeq" id="XP_020451147.1">
    <property type="nucleotide sequence ID" value="XM_020595491.1"/>
</dbReference>
<keyword evidence="7" id="KW-0963">Cytoplasm</keyword>
<dbReference type="AlphaFoldDB" id="A0A3Q3JLU9"/>
<dbReference type="GO" id="GO:0006397">
    <property type="term" value="P:mRNA processing"/>
    <property type="evidence" value="ECO:0007669"/>
    <property type="project" value="UniProtKB-KW"/>
</dbReference>
<keyword evidence="9" id="KW-0507">mRNA processing</keyword>
<evidence type="ECO:0000256" key="20">
    <source>
        <dbReference type="ARBA" id="ARBA00048222"/>
    </source>
</evidence>
<keyword evidence="10" id="KW-0378">Hydrolase</keyword>
<dbReference type="GO" id="GO:0000290">
    <property type="term" value="P:deadenylation-dependent decapping of nuclear-transcribed mRNA"/>
    <property type="evidence" value="ECO:0007669"/>
    <property type="project" value="InterPro"/>
</dbReference>
<comment type="subcellular location">
    <subcellularLocation>
        <location evidence="2">Cytoplasm</location>
    </subcellularLocation>
    <subcellularLocation>
        <location evidence="1">Nucleus</location>
    </subcellularLocation>
</comment>
<evidence type="ECO:0000256" key="15">
    <source>
        <dbReference type="ARBA" id="ARBA00030042"/>
    </source>
</evidence>
<keyword evidence="11" id="KW-0007">Acetylation</keyword>
<evidence type="ECO:0000256" key="18">
    <source>
        <dbReference type="ARBA" id="ARBA00030830"/>
    </source>
</evidence>
<dbReference type="InterPro" id="IPR008594">
    <property type="entry name" value="DcpS/DCS2"/>
</dbReference>
<dbReference type="GeneID" id="109957539"/>
<keyword evidence="13" id="KW-0539">Nucleus</keyword>
<evidence type="ECO:0000256" key="2">
    <source>
        <dbReference type="ARBA" id="ARBA00004496"/>
    </source>
</evidence>
<dbReference type="Proteomes" id="UP000261600">
    <property type="component" value="Unplaced"/>
</dbReference>
<evidence type="ECO:0000256" key="10">
    <source>
        <dbReference type="ARBA" id="ARBA00022801"/>
    </source>
</evidence>
<comment type="subunit">
    <text evidence="4">Homodimer. Associates with components of the exosome multienzyme ribonuclease complex, such as EXOSC3 and EXOSC4. Interacts with NDOR1.</text>
</comment>
<evidence type="ECO:0000256" key="12">
    <source>
        <dbReference type="ARBA" id="ARBA00023187"/>
    </source>
</evidence>
<evidence type="ECO:0000313" key="23">
    <source>
        <dbReference type="Proteomes" id="UP000261600"/>
    </source>
</evidence>
<feature type="region of interest" description="Disordered" evidence="21">
    <location>
        <begin position="65"/>
        <end position="85"/>
    </location>
</feature>
<evidence type="ECO:0000256" key="11">
    <source>
        <dbReference type="ARBA" id="ARBA00022990"/>
    </source>
</evidence>
<comment type="similarity">
    <text evidence="3">Belongs to the HIT family.</text>
</comment>
<evidence type="ECO:0000256" key="21">
    <source>
        <dbReference type="SAM" id="MobiDB-lite"/>
    </source>
</evidence>
<dbReference type="KEGG" id="malb:109957539"/>
<dbReference type="GO" id="GO:0000932">
    <property type="term" value="C:P-body"/>
    <property type="evidence" value="ECO:0007669"/>
    <property type="project" value="TreeGrafter"/>
</dbReference>
<dbReference type="Pfam" id="PF05652">
    <property type="entry name" value="DcpS"/>
    <property type="match status" value="1"/>
</dbReference>
<evidence type="ECO:0000256" key="8">
    <source>
        <dbReference type="ARBA" id="ARBA00022553"/>
    </source>
</evidence>
<keyword evidence="12" id="KW-0508">mRNA splicing</keyword>
<evidence type="ECO:0000256" key="6">
    <source>
        <dbReference type="ARBA" id="ARBA00015636"/>
    </source>
</evidence>
<evidence type="ECO:0000256" key="17">
    <source>
        <dbReference type="ARBA" id="ARBA00030789"/>
    </source>
</evidence>
<comment type="catalytic activity">
    <reaction evidence="20">
        <text>a 5'-end (N(7)-methyl 5'-triphosphoguanosine)-ribonucleoside in mRNA + H2O = N(7)-methyl-GMP + a 5'-end diphospho-ribonucleoside in mRNA + 2 H(+)</text>
        <dbReference type="Rhea" id="RHEA:65388"/>
        <dbReference type="Rhea" id="RHEA-COMP:17165"/>
        <dbReference type="Rhea" id="RHEA-COMP:17167"/>
        <dbReference type="ChEBI" id="CHEBI:15377"/>
        <dbReference type="ChEBI" id="CHEBI:15378"/>
        <dbReference type="ChEBI" id="CHEBI:58285"/>
        <dbReference type="ChEBI" id="CHEBI:156461"/>
        <dbReference type="ChEBI" id="CHEBI:167616"/>
        <dbReference type="EC" id="3.6.1.59"/>
    </reaction>
</comment>
<evidence type="ECO:0000256" key="7">
    <source>
        <dbReference type="ARBA" id="ARBA00022490"/>
    </source>
</evidence>
<keyword evidence="8" id="KW-0597">Phosphoprotein</keyword>
<dbReference type="PANTHER" id="PTHR12978:SF0">
    <property type="entry name" value="M7GPPPX DIPHOSPHATASE"/>
    <property type="match status" value="1"/>
</dbReference>
<dbReference type="Gene3D" id="3.30.428.10">
    <property type="entry name" value="HIT-like"/>
    <property type="match status" value="1"/>
</dbReference>
<dbReference type="Pfam" id="PF11969">
    <property type="entry name" value="DcpS_C"/>
    <property type="match status" value="1"/>
</dbReference>
<dbReference type="GO" id="GO:0140932">
    <property type="term" value="F:5'-(N(7)-methyl 5'-triphosphoguanosine)-[mRNA] diphosphatase activity"/>
    <property type="evidence" value="ECO:0007669"/>
    <property type="project" value="UniProtKB-EC"/>
</dbReference>
<proteinExistence type="inferred from homology"/>
<evidence type="ECO:0000256" key="19">
    <source>
        <dbReference type="ARBA" id="ARBA00032946"/>
    </source>
</evidence>
<sequence length="375" mass="43074">MYSRVSKVGCMRVTSVFSEFDMVVGVSCLFKNRRSLATGTAQLNMADTAAKREIDHVEADELSPKVKRAKVDNENGRGEAGKDSESENVLSGFEISAVLSDSAREKNIFIHGKLADQEAVVILEKTPIRQDTLTEIFSGSRLMLEMRNDIYSTYRLQAPPHLNELKTTVVCPATEKHVNKYQRQESFLVEETLEDYQSITLPYIREQSFSIQWVYNILEKKAEAERVVYEDPDTEVGFVLLPDFKWDQKQVDDLYLIAIAHKRDIGSLRDLTSEHLPLLHNIFQKGKEAIMQRYNLPASKLRVYLHYQPSYYHLHVHFTKLGYEAPGCNVERAHLLSDVIQNLQSDPQYYQTRTLYFPLRADNGLLSKFKEAGRL</sequence>
<evidence type="ECO:0000256" key="14">
    <source>
        <dbReference type="ARBA" id="ARBA00029885"/>
    </source>
</evidence>
<dbReference type="SUPFAM" id="SSF102860">
    <property type="entry name" value="mRNA decapping enzyme DcpS N-terminal domain"/>
    <property type="match status" value="1"/>
</dbReference>
<dbReference type="CTD" id="28960"/>
<reference evidence="22" key="2">
    <citation type="submission" date="2025-09" db="UniProtKB">
        <authorList>
            <consortium name="Ensembl"/>
        </authorList>
    </citation>
    <scope>IDENTIFICATION</scope>
</reference>
<dbReference type="GO" id="GO:0005634">
    <property type="term" value="C:nucleus"/>
    <property type="evidence" value="ECO:0007669"/>
    <property type="project" value="UniProtKB-SubCell"/>
</dbReference>
<dbReference type="FunFam" id="3.30.428.10:FF:000006">
    <property type="entry name" value="m7GpppX diphosphatase"/>
    <property type="match status" value="1"/>
</dbReference>
<organism evidence="22 23">
    <name type="scientific">Monopterus albus</name>
    <name type="common">Swamp eel</name>
    <dbReference type="NCBI Taxonomy" id="43700"/>
    <lineage>
        <taxon>Eukaryota</taxon>
        <taxon>Metazoa</taxon>
        <taxon>Chordata</taxon>
        <taxon>Craniata</taxon>
        <taxon>Vertebrata</taxon>
        <taxon>Euteleostomi</taxon>
        <taxon>Actinopterygii</taxon>
        <taxon>Neopterygii</taxon>
        <taxon>Teleostei</taxon>
        <taxon>Neoteleostei</taxon>
        <taxon>Acanthomorphata</taxon>
        <taxon>Anabantaria</taxon>
        <taxon>Synbranchiformes</taxon>
        <taxon>Synbranchidae</taxon>
        <taxon>Monopterus</taxon>
    </lineage>
</organism>
<accession>A0A3Q3JLU9</accession>
<dbReference type="Ensembl" id="ENSMALT00000017944.1">
    <property type="protein sequence ID" value="ENSMALP00000017600.1"/>
    <property type="gene ID" value="ENSMALG00000012274.1"/>
</dbReference>
<protein>
    <recommendedName>
        <fullName evidence="6">m7GpppX diphosphatase</fullName>
        <ecNumber evidence="5">3.6.1.59</ecNumber>
    </recommendedName>
    <alternativeName>
        <fullName evidence="19">DCS-1</fullName>
    </alternativeName>
    <alternativeName>
        <fullName evidence="16">Decapping scavenger enzyme</fullName>
    </alternativeName>
    <alternativeName>
        <fullName evidence="17">Hint-related 7meGMP-directed hydrolase</fullName>
    </alternativeName>
    <alternativeName>
        <fullName evidence="15">Histidine triad nucleotide-binding protein 5</fullName>
    </alternativeName>
    <alternativeName>
        <fullName evidence="18">Histidine triad protein member 5</fullName>
    </alternativeName>
    <alternativeName>
        <fullName evidence="14">Scavenger mRNA-decapping enzyme DcpS</fullName>
    </alternativeName>
</protein>
<dbReference type="STRING" id="43700.ENSMALP00000017600"/>
<dbReference type="GO" id="GO:0000340">
    <property type="term" value="F:RNA 7-methylguanosine cap binding"/>
    <property type="evidence" value="ECO:0007669"/>
    <property type="project" value="TreeGrafter"/>
</dbReference>
<evidence type="ECO:0000313" key="22">
    <source>
        <dbReference type="Ensembl" id="ENSMALP00000017600.1"/>
    </source>
</evidence>
<evidence type="ECO:0000256" key="9">
    <source>
        <dbReference type="ARBA" id="ARBA00022664"/>
    </source>
</evidence>
<dbReference type="PANTHER" id="PTHR12978">
    <property type="entry name" value="HISTIDINE TRIAD HIT PROTEIN MEMBER"/>
    <property type="match status" value="1"/>
</dbReference>
<dbReference type="Gene3D" id="3.30.200.40">
    <property type="entry name" value="Scavenger mRNA decapping enzyme, N-terminal domain"/>
    <property type="match status" value="1"/>
</dbReference>
<evidence type="ECO:0000256" key="3">
    <source>
        <dbReference type="ARBA" id="ARBA00010208"/>
    </source>
</evidence>
<evidence type="ECO:0000256" key="4">
    <source>
        <dbReference type="ARBA" id="ARBA00011140"/>
    </source>
</evidence>
<dbReference type="GO" id="GO:0008380">
    <property type="term" value="P:RNA splicing"/>
    <property type="evidence" value="ECO:0007669"/>
    <property type="project" value="UniProtKB-KW"/>
</dbReference>
<evidence type="ECO:0000256" key="5">
    <source>
        <dbReference type="ARBA" id="ARBA00012520"/>
    </source>
</evidence>
<dbReference type="EC" id="3.6.1.59" evidence="5"/>